<reference evidence="1 2" key="1">
    <citation type="submission" date="2015-03" db="EMBL/GenBank/DDBJ databases">
        <authorList>
            <consortium name="Pathogen Informatics"/>
        </authorList>
    </citation>
    <scope>NUCLEOTIDE SEQUENCE [LARGE SCALE GENOMIC DNA]</scope>
    <source>
        <strain evidence="1 2">A1104</strain>
    </source>
</reference>
<name>A0A655DAG9_SALET</name>
<evidence type="ECO:0000313" key="1">
    <source>
        <dbReference type="EMBL" id="CNU54257.1"/>
    </source>
</evidence>
<protein>
    <submittedName>
        <fullName evidence="1">Uncharacterized protein</fullName>
    </submittedName>
</protein>
<dbReference type="EMBL" id="CQPA01000026">
    <property type="protein sequence ID" value="CNU54257.1"/>
    <property type="molecule type" value="Genomic_DNA"/>
</dbReference>
<gene>
    <name evidence="1" type="ORF">ERS008198_03011</name>
</gene>
<organism evidence="1 2">
    <name type="scientific">Salmonella enterica subsp. enterica serovar Bovismorbificans</name>
    <dbReference type="NCBI Taxonomy" id="58097"/>
    <lineage>
        <taxon>Bacteria</taxon>
        <taxon>Pseudomonadati</taxon>
        <taxon>Pseudomonadota</taxon>
        <taxon>Gammaproteobacteria</taxon>
        <taxon>Enterobacterales</taxon>
        <taxon>Enterobacteriaceae</taxon>
        <taxon>Salmonella</taxon>
    </lineage>
</organism>
<dbReference type="Proteomes" id="UP000041314">
    <property type="component" value="Unassembled WGS sequence"/>
</dbReference>
<accession>A0A655DAG9</accession>
<sequence length="79" mass="9181">MTRRTKGIFSFFGVGKQRFGKRRRNIIEIFVCILMNARRDIFSQPQRILKKPQRHAHIVNANVQRGVGIDKGVEGKVFI</sequence>
<dbReference type="AlphaFoldDB" id="A0A655DAG9"/>
<evidence type="ECO:0000313" key="2">
    <source>
        <dbReference type="Proteomes" id="UP000041314"/>
    </source>
</evidence>
<proteinExistence type="predicted"/>